<gene>
    <name evidence="1" type="ORF">ACHAWO_007461</name>
</gene>
<protein>
    <submittedName>
        <fullName evidence="1">Uncharacterized protein</fullName>
    </submittedName>
</protein>
<comment type="caution">
    <text evidence="1">The sequence shown here is derived from an EMBL/GenBank/DDBJ whole genome shotgun (WGS) entry which is preliminary data.</text>
</comment>
<proteinExistence type="predicted"/>
<sequence>MSPGSLRANPEVRKQVAAAIINAITNNEVAKAADIPTKNVVVRFSEAVDGFALPPGHTVESLGLSDEKQK</sequence>
<keyword evidence="2" id="KW-1185">Reference proteome</keyword>
<evidence type="ECO:0000313" key="2">
    <source>
        <dbReference type="Proteomes" id="UP001530400"/>
    </source>
</evidence>
<reference evidence="1 2" key="1">
    <citation type="submission" date="2024-10" db="EMBL/GenBank/DDBJ databases">
        <title>Updated reference genomes for cyclostephanoid diatoms.</title>
        <authorList>
            <person name="Roberts W.R."/>
            <person name="Alverson A.J."/>
        </authorList>
    </citation>
    <scope>NUCLEOTIDE SEQUENCE [LARGE SCALE GENOMIC DNA]</scope>
    <source>
        <strain evidence="1 2">AJA010-31</strain>
    </source>
</reference>
<dbReference type="Proteomes" id="UP001530400">
    <property type="component" value="Unassembled WGS sequence"/>
</dbReference>
<dbReference type="EMBL" id="JALLPJ020000866">
    <property type="protein sequence ID" value="KAL3781000.1"/>
    <property type="molecule type" value="Genomic_DNA"/>
</dbReference>
<evidence type="ECO:0000313" key="1">
    <source>
        <dbReference type="EMBL" id="KAL3781000.1"/>
    </source>
</evidence>
<accession>A0ABD3NYM0</accession>
<organism evidence="1 2">
    <name type="scientific">Cyclotella atomus</name>
    <dbReference type="NCBI Taxonomy" id="382360"/>
    <lineage>
        <taxon>Eukaryota</taxon>
        <taxon>Sar</taxon>
        <taxon>Stramenopiles</taxon>
        <taxon>Ochrophyta</taxon>
        <taxon>Bacillariophyta</taxon>
        <taxon>Coscinodiscophyceae</taxon>
        <taxon>Thalassiosirophycidae</taxon>
        <taxon>Stephanodiscales</taxon>
        <taxon>Stephanodiscaceae</taxon>
        <taxon>Cyclotella</taxon>
    </lineage>
</organism>
<dbReference type="AlphaFoldDB" id="A0ABD3NYM0"/>
<name>A0ABD3NYM0_9STRA</name>